<evidence type="ECO:0000256" key="1">
    <source>
        <dbReference type="SAM" id="Phobius"/>
    </source>
</evidence>
<organism evidence="2 3">
    <name type="scientific">Brachionus plicatilis</name>
    <name type="common">Marine rotifer</name>
    <name type="synonym">Brachionus muelleri</name>
    <dbReference type="NCBI Taxonomy" id="10195"/>
    <lineage>
        <taxon>Eukaryota</taxon>
        <taxon>Metazoa</taxon>
        <taxon>Spiralia</taxon>
        <taxon>Gnathifera</taxon>
        <taxon>Rotifera</taxon>
        <taxon>Eurotatoria</taxon>
        <taxon>Monogononta</taxon>
        <taxon>Pseudotrocha</taxon>
        <taxon>Ploima</taxon>
        <taxon>Brachionidae</taxon>
        <taxon>Brachionus</taxon>
    </lineage>
</organism>
<dbReference type="Proteomes" id="UP000276133">
    <property type="component" value="Unassembled WGS sequence"/>
</dbReference>
<keyword evidence="1" id="KW-1133">Transmembrane helix</keyword>
<keyword evidence="1" id="KW-0472">Membrane</keyword>
<reference evidence="2 3" key="1">
    <citation type="journal article" date="2018" name="Sci. Rep.">
        <title>Genomic signatures of local adaptation to the degree of environmental predictability in rotifers.</title>
        <authorList>
            <person name="Franch-Gras L."/>
            <person name="Hahn C."/>
            <person name="Garcia-Roger E.M."/>
            <person name="Carmona M.J."/>
            <person name="Serra M."/>
            <person name="Gomez A."/>
        </authorList>
    </citation>
    <scope>NUCLEOTIDE SEQUENCE [LARGE SCALE GENOMIC DNA]</scope>
    <source>
        <strain evidence="2">HYR1</strain>
    </source>
</reference>
<dbReference type="AlphaFoldDB" id="A0A3M7SWA0"/>
<comment type="caution">
    <text evidence="2">The sequence shown here is derived from an EMBL/GenBank/DDBJ whole genome shotgun (WGS) entry which is preliminary data.</text>
</comment>
<name>A0A3M7SWA0_BRAPC</name>
<dbReference type="EMBL" id="REGN01000684">
    <property type="protein sequence ID" value="RNA40053.1"/>
    <property type="molecule type" value="Genomic_DNA"/>
</dbReference>
<protein>
    <submittedName>
        <fullName evidence="2">Uncharacterized protein</fullName>
    </submittedName>
</protein>
<accession>A0A3M7SWA0</accession>
<sequence>MENMCFRKGIENMQRAANSNDTRKILSLAEKPYDDDILIHLPRYSADRQVIQREQKANKPNYPDILLGMFFLVVKSIAVFFISSSIKNDYSTNKFMREKLILPQCLAYLPCNDVIIVFNEPKTSEDLSDTRVKDFYDYVEENYVVKYSVKRGQKTPTFSTDLLNVHDRLMQDLPKTNNACESWHNSLSGLLNVHPLINELIDALIKEQNKMETNWLKFNSGLIVKNSSSLNDDSFVKYDPSCRYSNYVILNSLI</sequence>
<proteinExistence type="predicted"/>
<keyword evidence="1" id="KW-0812">Transmembrane</keyword>
<evidence type="ECO:0000313" key="2">
    <source>
        <dbReference type="EMBL" id="RNA40053.1"/>
    </source>
</evidence>
<evidence type="ECO:0000313" key="3">
    <source>
        <dbReference type="Proteomes" id="UP000276133"/>
    </source>
</evidence>
<gene>
    <name evidence="2" type="ORF">BpHYR1_029024</name>
</gene>
<feature type="transmembrane region" description="Helical" evidence="1">
    <location>
        <begin position="65"/>
        <end position="86"/>
    </location>
</feature>
<keyword evidence="3" id="KW-1185">Reference proteome</keyword>
<dbReference type="OrthoDB" id="10067596at2759"/>